<organism evidence="1 2">
    <name type="scientific">Lasiosphaeria ovina</name>
    <dbReference type="NCBI Taxonomy" id="92902"/>
    <lineage>
        <taxon>Eukaryota</taxon>
        <taxon>Fungi</taxon>
        <taxon>Dikarya</taxon>
        <taxon>Ascomycota</taxon>
        <taxon>Pezizomycotina</taxon>
        <taxon>Sordariomycetes</taxon>
        <taxon>Sordariomycetidae</taxon>
        <taxon>Sordariales</taxon>
        <taxon>Lasiosphaeriaceae</taxon>
        <taxon>Lasiosphaeria</taxon>
    </lineage>
</organism>
<accession>A0AAE0MXX2</accession>
<reference evidence="1" key="1">
    <citation type="journal article" date="2023" name="Mol. Phylogenet. Evol.">
        <title>Genome-scale phylogeny and comparative genomics of the fungal order Sordariales.</title>
        <authorList>
            <person name="Hensen N."/>
            <person name="Bonometti L."/>
            <person name="Westerberg I."/>
            <person name="Brannstrom I.O."/>
            <person name="Guillou S."/>
            <person name="Cros-Aarteil S."/>
            <person name="Calhoun S."/>
            <person name="Haridas S."/>
            <person name="Kuo A."/>
            <person name="Mondo S."/>
            <person name="Pangilinan J."/>
            <person name="Riley R."/>
            <person name="LaButti K."/>
            <person name="Andreopoulos B."/>
            <person name="Lipzen A."/>
            <person name="Chen C."/>
            <person name="Yan M."/>
            <person name="Daum C."/>
            <person name="Ng V."/>
            <person name="Clum A."/>
            <person name="Steindorff A."/>
            <person name="Ohm R.A."/>
            <person name="Martin F."/>
            <person name="Silar P."/>
            <person name="Natvig D.O."/>
            <person name="Lalanne C."/>
            <person name="Gautier V."/>
            <person name="Ament-Velasquez S.L."/>
            <person name="Kruys A."/>
            <person name="Hutchinson M.I."/>
            <person name="Powell A.J."/>
            <person name="Barry K."/>
            <person name="Miller A.N."/>
            <person name="Grigoriev I.V."/>
            <person name="Debuchy R."/>
            <person name="Gladieux P."/>
            <person name="Hiltunen Thoren M."/>
            <person name="Johannesson H."/>
        </authorList>
    </citation>
    <scope>NUCLEOTIDE SEQUENCE</scope>
    <source>
        <strain evidence="1">CBS 958.72</strain>
    </source>
</reference>
<gene>
    <name evidence="1" type="ORF">B0T24DRAFT_684802</name>
</gene>
<evidence type="ECO:0000313" key="1">
    <source>
        <dbReference type="EMBL" id="KAK3361131.1"/>
    </source>
</evidence>
<reference evidence="1" key="2">
    <citation type="submission" date="2023-06" db="EMBL/GenBank/DDBJ databases">
        <authorList>
            <consortium name="Lawrence Berkeley National Laboratory"/>
            <person name="Haridas S."/>
            <person name="Hensen N."/>
            <person name="Bonometti L."/>
            <person name="Westerberg I."/>
            <person name="Brannstrom I.O."/>
            <person name="Guillou S."/>
            <person name="Cros-Aarteil S."/>
            <person name="Calhoun S."/>
            <person name="Kuo A."/>
            <person name="Mondo S."/>
            <person name="Pangilinan J."/>
            <person name="Riley R."/>
            <person name="Labutti K."/>
            <person name="Andreopoulos B."/>
            <person name="Lipzen A."/>
            <person name="Chen C."/>
            <person name="Yanf M."/>
            <person name="Daum C."/>
            <person name="Ng V."/>
            <person name="Clum A."/>
            <person name="Steindorff A."/>
            <person name="Ohm R."/>
            <person name="Martin F."/>
            <person name="Silar P."/>
            <person name="Natvig D."/>
            <person name="Lalanne C."/>
            <person name="Gautier V."/>
            <person name="Ament-Velasquez S.L."/>
            <person name="Kruys A."/>
            <person name="Hutchinson M.I."/>
            <person name="Powell A.J."/>
            <person name="Barry K."/>
            <person name="Miller A.N."/>
            <person name="Grigoriev I.V."/>
            <person name="Debuchy R."/>
            <person name="Gladieux P."/>
            <person name="Thoren M.H."/>
            <person name="Johannesson H."/>
        </authorList>
    </citation>
    <scope>NUCLEOTIDE SEQUENCE</scope>
    <source>
        <strain evidence="1">CBS 958.72</strain>
    </source>
</reference>
<sequence>MASIYQGCYATLVATISPDDGSCLFSVAPDNMRLGEMWRSLVEDCSQLRLKFDTDIFPAISGLAKPFAQALGCFYFAGFWEKTLLTDLSWFAYSVPVSMRPRPEEWRAPSWSWASVKSAVSFTKNVDVRGACGLVDLQYVSKDKNMAGELASAVIALREKVI</sequence>
<dbReference type="EMBL" id="JAULSN010000012">
    <property type="protein sequence ID" value="KAK3361131.1"/>
    <property type="molecule type" value="Genomic_DNA"/>
</dbReference>
<dbReference type="Proteomes" id="UP001287356">
    <property type="component" value="Unassembled WGS sequence"/>
</dbReference>
<evidence type="ECO:0000313" key="2">
    <source>
        <dbReference type="Proteomes" id="UP001287356"/>
    </source>
</evidence>
<proteinExistence type="predicted"/>
<protein>
    <submittedName>
        <fullName evidence="1">Uncharacterized protein</fullName>
    </submittedName>
</protein>
<keyword evidence="2" id="KW-1185">Reference proteome</keyword>
<dbReference type="PANTHER" id="PTHR33112">
    <property type="entry name" value="DOMAIN PROTEIN, PUTATIVE-RELATED"/>
    <property type="match status" value="1"/>
</dbReference>
<dbReference type="PANTHER" id="PTHR33112:SF9">
    <property type="entry name" value="HETEROKARYON INCOMPATIBILITY DOMAIN-CONTAINING PROTEIN"/>
    <property type="match status" value="1"/>
</dbReference>
<comment type="caution">
    <text evidence="1">The sequence shown here is derived from an EMBL/GenBank/DDBJ whole genome shotgun (WGS) entry which is preliminary data.</text>
</comment>
<name>A0AAE0MXX2_9PEZI</name>
<dbReference type="AlphaFoldDB" id="A0AAE0MXX2"/>